<reference evidence="10 11" key="1">
    <citation type="submission" date="2019-03" db="EMBL/GenBank/DDBJ databases">
        <title>Sequencing the genomes of 1000 actinobacteria strains.</title>
        <authorList>
            <person name="Klenk H.-P."/>
        </authorList>
    </citation>
    <scope>NUCLEOTIDE SEQUENCE [LARGE SCALE GENOMIC DNA]</scope>
    <source>
        <strain evidence="10 11">DSM 18936</strain>
    </source>
</reference>
<feature type="domain" description="Prepilin type IV endopeptidase peptidase" evidence="8">
    <location>
        <begin position="105"/>
        <end position="217"/>
    </location>
</feature>
<sequence>MDTTLVILACIVMGLLVGSFLTVVVDRVPRGGSVVAPPSACGACGHRLTAPDLVPIVSWVVLRGKCRHCGHPIGWEPIIIEVATATIFTLFGLEFGADAVLPAFWILGAALVALVWIDLREFRLPREITYTAFVLGFIALTVAALVNDEPERIWKSLVGAGIALAIMGLIYLGSRGQMGDGDVRLAPLLGLYLGYLNLGTVPIGLFLGFLIGAVVGVVAMAVGSAGRKTALPFGPFLALGTVVAIFIGPEIVDLIWQA</sequence>
<dbReference type="GO" id="GO:0006465">
    <property type="term" value="P:signal peptide processing"/>
    <property type="evidence" value="ECO:0007669"/>
    <property type="project" value="TreeGrafter"/>
</dbReference>
<dbReference type="InterPro" id="IPR050882">
    <property type="entry name" value="Prepilin_peptidase/N-MTase"/>
</dbReference>
<evidence type="ECO:0000256" key="1">
    <source>
        <dbReference type="ARBA" id="ARBA00004651"/>
    </source>
</evidence>
<name>A0A4R7I4B6_9ACTN</name>
<feature type="domain" description="Prepilin peptidase A24 N-terminal" evidence="9">
    <location>
        <begin position="12"/>
        <end position="94"/>
    </location>
</feature>
<dbReference type="Pfam" id="PF01478">
    <property type="entry name" value="Peptidase_A24"/>
    <property type="match status" value="1"/>
</dbReference>
<dbReference type="Proteomes" id="UP000294558">
    <property type="component" value="Unassembled WGS sequence"/>
</dbReference>
<feature type="transmembrane region" description="Helical" evidence="7">
    <location>
        <begin position="6"/>
        <end position="25"/>
    </location>
</feature>
<dbReference type="GO" id="GO:0004190">
    <property type="term" value="F:aspartic-type endopeptidase activity"/>
    <property type="evidence" value="ECO:0007669"/>
    <property type="project" value="InterPro"/>
</dbReference>
<dbReference type="PANTHER" id="PTHR30487">
    <property type="entry name" value="TYPE 4 PREPILIN-LIKE PROTEINS LEADER PEPTIDE-PROCESSING ENZYME"/>
    <property type="match status" value="1"/>
</dbReference>
<evidence type="ECO:0000259" key="9">
    <source>
        <dbReference type="Pfam" id="PF06750"/>
    </source>
</evidence>
<evidence type="ECO:0000256" key="2">
    <source>
        <dbReference type="ARBA" id="ARBA00005801"/>
    </source>
</evidence>
<comment type="caution">
    <text evidence="10">The sequence shown here is derived from an EMBL/GenBank/DDBJ whole genome shotgun (WGS) entry which is preliminary data.</text>
</comment>
<evidence type="ECO:0000313" key="10">
    <source>
        <dbReference type="EMBL" id="TDT18512.1"/>
    </source>
</evidence>
<evidence type="ECO:0000256" key="3">
    <source>
        <dbReference type="ARBA" id="ARBA00022475"/>
    </source>
</evidence>
<accession>A0A4R7I4B6</accession>
<evidence type="ECO:0000256" key="7">
    <source>
        <dbReference type="SAM" id="Phobius"/>
    </source>
</evidence>
<dbReference type="Pfam" id="PF06750">
    <property type="entry name" value="A24_N_bact"/>
    <property type="match status" value="1"/>
</dbReference>
<dbReference type="Gene3D" id="1.20.120.1220">
    <property type="match status" value="1"/>
</dbReference>
<comment type="similarity">
    <text evidence="2">Belongs to the peptidase A24 family.</text>
</comment>
<feature type="transmembrane region" description="Helical" evidence="7">
    <location>
        <begin position="129"/>
        <end position="147"/>
    </location>
</feature>
<dbReference type="GO" id="GO:0005886">
    <property type="term" value="C:plasma membrane"/>
    <property type="evidence" value="ECO:0007669"/>
    <property type="project" value="UniProtKB-SubCell"/>
</dbReference>
<organism evidence="10 11">
    <name type="scientific">Ilumatobacter fluminis</name>
    <dbReference type="NCBI Taxonomy" id="467091"/>
    <lineage>
        <taxon>Bacteria</taxon>
        <taxon>Bacillati</taxon>
        <taxon>Actinomycetota</taxon>
        <taxon>Acidimicrobiia</taxon>
        <taxon>Acidimicrobiales</taxon>
        <taxon>Ilumatobacteraceae</taxon>
        <taxon>Ilumatobacter</taxon>
    </lineage>
</organism>
<keyword evidence="3" id="KW-1003">Cell membrane</keyword>
<evidence type="ECO:0000256" key="4">
    <source>
        <dbReference type="ARBA" id="ARBA00022692"/>
    </source>
</evidence>
<evidence type="ECO:0000256" key="5">
    <source>
        <dbReference type="ARBA" id="ARBA00022989"/>
    </source>
</evidence>
<protein>
    <submittedName>
        <fullName evidence="10">Type 4 prepilin peptidase 1</fullName>
    </submittedName>
</protein>
<feature type="transmembrane region" description="Helical" evidence="7">
    <location>
        <begin position="73"/>
        <end position="93"/>
    </location>
</feature>
<gene>
    <name evidence="10" type="ORF">BDK89_4133</name>
</gene>
<dbReference type="OrthoDB" id="2087435at2"/>
<feature type="transmembrane region" description="Helical" evidence="7">
    <location>
        <begin position="153"/>
        <end position="172"/>
    </location>
</feature>
<evidence type="ECO:0000259" key="8">
    <source>
        <dbReference type="Pfam" id="PF01478"/>
    </source>
</evidence>
<keyword evidence="6 7" id="KW-0472">Membrane</keyword>
<dbReference type="InterPro" id="IPR010627">
    <property type="entry name" value="Prepilin_pept_A24_N"/>
</dbReference>
<dbReference type="EMBL" id="SOAU01000001">
    <property type="protein sequence ID" value="TDT18512.1"/>
    <property type="molecule type" value="Genomic_DNA"/>
</dbReference>
<dbReference type="InterPro" id="IPR000045">
    <property type="entry name" value="Prepilin_IV_endopep_pep"/>
</dbReference>
<feature type="transmembrane region" description="Helical" evidence="7">
    <location>
        <begin position="99"/>
        <end position="117"/>
    </location>
</feature>
<dbReference type="RefSeq" id="WP_133870723.1">
    <property type="nucleotide sequence ID" value="NZ_SOAU01000001.1"/>
</dbReference>
<feature type="transmembrane region" description="Helical" evidence="7">
    <location>
        <begin position="233"/>
        <end position="256"/>
    </location>
</feature>
<evidence type="ECO:0000256" key="6">
    <source>
        <dbReference type="ARBA" id="ARBA00023136"/>
    </source>
</evidence>
<keyword evidence="11" id="KW-1185">Reference proteome</keyword>
<evidence type="ECO:0000313" key="11">
    <source>
        <dbReference type="Proteomes" id="UP000294558"/>
    </source>
</evidence>
<keyword evidence="5 7" id="KW-1133">Transmembrane helix</keyword>
<dbReference type="AlphaFoldDB" id="A0A4R7I4B6"/>
<keyword evidence="4 7" id="KW-0812">Transmembrane</keyword>
<dbReference type="PANTHER" id="PTHR30487:SF0">
    <property type="entry name" value="PREPILIN LEADER PEPTIDASE_N-METHYLTRANSFERASE-RELATED"/>
    <property type="match status" value="1"/>
</dbReference>
<feature type="transmembrane region" description="Helical" evidence="7">
    <location>
        <begin position="193"/>
        <end position="221"/>
    </location>
</feature>
<comment type="subcellular location">
    <subcellularLocation>
        <location evidence="1">Cell membrane</location>
        <topology evidence="1">Multi-pass membrane protein</topology>
    </subcellularLocation>
</comment>
<proteinExistence type="inferred from homology"/>